<dbReference type="InterPro" id="IPR006076">
    <property type="entry name" value="FAD-dep_OxRdtase"/>
</dbReference>
<gene>
    <name evidence="8" type="primary">glpD</name>
    <name evidence="8" type="ORF">ACED38_05495</name>
</gene>
<comment type="similarity">
    <text evidence="2">Belongs to the FAD-dependent glycerol-3-phosphate dehydrogenase family.</text>
</comment>
<dbReference type="GO" id="GO:0004368">
    <property type="term" value="F:glycerol-3-phosphate dehydrogenase (quinone) activity"/>
    <property type="evidence" value="ECO:0007669"/>
    <property type="project" value="UniProtKB-EC"/>
</dbReference>
<name>A0ABV4M496_9VIBR</name>
<dbReference type="NCBIfam" id="NF009906">
    <property type="entry name" value="PRK13369.1"/>
    <property type="match status" value="1"/>
</dbReference>
<accession>A0ABV4M496</accession>
<evidence type="ECO:0000256" key="4">
    <source>
        <dbReference type="ARBA" id="ARBA00022827"/>
    </source>
</evidence>
<dbReference type="PRINTS" id="PR01001">
    <property type="entry name" value="FADG3PDH"/>
</dbReference>
<evidence type="ECO:0000313" key="9">
    <source>
        <dbReference type="Proteomes" id="UP001569153"/>
    </source>
</evidence>
<dbReference type="SUPFAM" id="SSF51905">
    <property type="entry name" value="FAD/NAD(P)-binding domain"/>
    <property type="match status" value="1"/>
</dbReference>
<dbReference type="Gene3D" id="1.10.8.870">
    <property type="entry name" value="Alpha-glycerophosphate oxidase, cap domain"/>
    <property type="match status" value="1"/>
</dbReference>
<protein>
    <submittedName>
        <fullName evidence="8">Glycerol-3-phosphate dehydrogenase</fullName>
        <ecNumber evidence="8">1.1.5.3</ecNumber>
    </submittedName>
</protein>
<evidence type="ECO:0000313" key="8">
    <source>
        <dbReference type="EMBL" id="MEZ8194343.1"/>
    </source>
</evidence>
<proteinExistence type="inferred from homology"/>
<evidence type="ECO:0000256" key="5">
    <source>
        <dbReference type="ARBA" id="ARBA00023002"/>
    </source>
</evidence>
<dbReference type="PANTHER" id="PTHR11985:SF15">
    <property type="entry name" value="GLYCEROL-3-PHOSPHATE DEHYDROGENASE, MITOCHONDRIAL"/>
    <property type="match status" value="1"/>
</dbReference>
<sequence length="535" mass="60386">MTKITKQSECNDTKSSILDLIVVGGGINGAGIAADASGRELTVGLYEAKDFASATSSASSKLIHGGLRYLEHYEFRLVGEALAEREILLKKVPHIAKPMRFRLPHRPYLRPAWMLRAGLFLYDNLGKRTSLAASQKIKLNAGVVTKPDMKIGFEYSDCWVDDARLVILNAIQAQQNGAEVKNYCSVEKAERDGDIWVVTLFDHVSQQRFIRRCHTLVNATGPWVKSFITDKMDEQSPYGIRLIKGSHLIVPKIHDEEQAYILQNEDKRIVFVIPYLDKFSMIGTTDVEYDGKPRDVAISAEETKYLLDVANKHFMTQTQETDIISTFSGVRPLCDDESDSPQAITRDYTIALQQELEQAPLLSIFGGKLTTYRKLAESALSQLSEFLPHMGQAWTKDSPLPGGESFHFNTLFSHLSKKLPFLNPVMIKRWLTTYGSRTENLLRNVASQDDLGQQFSDECYQVEIDYLIDHEFAVTVEDILWRRTKLGLLLTTQEIDNLTLYVNKLKSPQEMNIETYCNEPISDTPFNAQAKAVNG</sequence>
<dbReference type="Proteomes" id="UP001569153">
    <property type="component" value="Unassembled WGS sequence"/>
</dbReference>
<dbReference type="SUPFAM" id="SSF54373">
    <property type="entry name" value="FAD-linked reductases, C-terminal domain"/>
    <property type="match status" value="1"/>
</dbReference>
<dbReference type="InterPro" id="IPR000447">
    <property type="entry name" value="G3P_DH_FAD-dep"/>
</dbReference>
<evidence type="ECO:0000256" key="3">
    <source>
        <dbReference type="ARBA" id="ARBA00022630"/>
    </source>
</evidence>
<comment type="cofactor">
    <cofactor evidence="1">
        <name>FAD</name>
        <dbReference type="ChEBI" id="CHEBI:57692"/>
    </cofactor>
</comment>
<dbReference type="Pfam" id="PF16901">
    <property type="entry name" value="DAO_C"/>
    <property type="match status" value="1"/>
</dbReference>
<dbReference type="InterPro" id="IPR038299">
    <property type="entry name" value="DAO_C_sf"/>
</dbReference>
<reference evidence="8 9" key="1">
    <citation type="submission" date="2024-06" db="EMBL/GenBank/DDBJ databases">
        <authorList>
            <person name="Steensen K."/>
            <person name="Seneca J."/>
            <person name="Bartlau N."/>
            <person name="Yu A.X."/>
            <person name="Polz M.F."/>
        </authorList>
    </citation>
    <scope>NUCLEOTIDE SEQUENCE [LARGE SCALE GENOMIC DNA]</scope>
    <source>
        <strain evidence="8 9">FF146</strain>
    </source>
</reference>
<evidence type="ECO:0000256" key="2">
    <source>
        <dbReference type="ARBA" id="ARBA00007330"/>
    </source>
</evidence>
<keyword evidence="9" id="KW-1185">Reference proteome</keyword>
<dbReference type="Pfam" id="PF01266">
    <property type="entry name" value="DAO"/>
    <property type="match status" value="1"/>
</dbReference>
<keyword evidence="4" id="KW-0274">FAD</keyword>
<dbReference type="EC" id="1.1.5.3" evidence="8"/>
<dbReference type="InterPro" id="IPR036188">
    <property type="entry name" value="FAD/NAD-bd_sf"/>
</dbReference>
<keyword evidence="5 8" id="KW-0560">Oxidoreductase</keyword>
<evidence type="ECO:0000259" key="7">
    <source>
        <dbReference type="Pfam" id="PF16901"/>
    </source>
</evidence>
<feature type="domain" description="FAD dependent oxidoreductase" evidence="6">
    <location>
        <begin position="19"/>
        <end position="337"/>
    </location>
</feature>
<keyword evidence="3" id="KW-0285">Flavoprotein</keyword>
<comment type="caution">
    <text evidence="8">The sequence shown here is derived from an EMBL/GenBank/DDBJ whole genome shotgun (WGS) entry which is preliminary data.</text>
</comment>
<dbReference type="InterPro" id="IPR031656">
    <property type="entry name" value="DAO_C"/>
</dbReference>
<feature type="domain" description="Alpha-glycerophosphate oxidase C-terminal" evidence="7">
    <location>
        <begin position="395"/>
        <end position="491"/>
    </location>
</feature>
<dbReference type="PROSITE" id="PS00978">
    <property type="entry name" value="FAD_G3PDH_2"/>
    <property type="match status" value="1"/>
</dbReference>
<dbReference type="Gene3D" id="3.30.9.10">
    <property type="entry name" value="D-Amino Acid Oxidase, subunit A, domain 2"/>
    <property type="match status" value="1"/>
</dbReference>
<dbReference type="Gene3D" id="3.50.50.60">
    <property type="entry name" value="FAD/NAD(P)-binding domain"/>
    <property type="match status" value="1"/>
</dbReference>
<dbReference type="RefSeq" id="WP_371729896.1">
    <property type="nucleotide sequence ID" value="NZ_JBGOOT010000003.1"/>
</dbReference>
<dbReference type="PANTHER" id="PTHR11985">
    <property type="entry name" value="GLYCEROL-3-PHOSPHATE DEHYDROGENASE"/>
    <property type="match status" value="1"/>
</dbReference>
<dbReference type="EMBL" id="JBGOOT010000003">
    <property type="protein sequence ID" value="MEZ8194343.1"/>
    <property type="molecule type" value="Genomic_DNA"/>
</dbReference>
<evidence type="ECO:0000256" key="1">
    <source>
        <dbReference type="ARBA" id="ARBA00001974"/>
    </source>
</evidence>
<evidence type="ECO:0000259" key="6">
    <source>
        <dbReference type="Pfam" id="PF01266"/>
    </source>
</evidence>
<dbReference type="Gene3D" id="6.10.250.1890">
    <property type="match status" value="1"/>
</dbReference>
<organism evidence="8 9">
    <name type="scientific">Vibrio cortegadensis</name>
    <dbReference type="NCBI Taxonomy" id="1328770"/>
    <lineage>
        <taxon>Bacteria</taxon>
        <taxon>Pseudomonadati</taxon>
        <taxon>Pseudomonadota</taxon>
        <taxon>Gammaproteobacteria</taxon>
        <taxon>Vibrionales</taxon>
        <taxon>Vibrionaceae</taxon>
        <taxon>Vibrio</taxon>
    </lineage>
</organism>
<dbReference type="NCBIfam" id="NF008899">
    <property type="entry name" value="PRK12266.1"/>
    <property type="match status" value="1"/>
</dbReference>